<dbReference type="AlphaFoldDB" id="A0A4R8LR27"/>
<feature type="transmembrane region" description="Helical" evidence="1">
    <location>
        <begin position="37"/>
        <end position="57"/>
    </location>
</feature>
<keyword evidence="3" id="KW-1185">Reference proteome</keyword>
<evidence type="ECO:0000256" key="1">
    <source>
        <dbReference type="SAM" id="Phobius"/>
    </source>
</evidence>
<comment type="caution">
    <text evidence="2">The sequence shown here is derived from an EMBL/GenBank/DDBJ whole genome shotgun (WGS) entry which is preliminary data.</text>
</comment>
<name>A0A4R8LR27_9BURK</name>
<dbReference type="EMBL" id="SORE01000010">
    <property type="protein sequence ID" value="TDY49944.1"/>
    <property type="molecule type" value="Genomic_DNA"/>
</dbReference>
<accession>A0A4R8LR27</accession>
<reference evidence="2 3" key="1">
    <citation type="submission" date="2019-03" db="EMBL/GenBank/DDBJ databases">
        <title>Genomic Encyclopedia of Type Strains, Phase III (KMG-III): the genomes of soil and plant-associated and newly described type strains.</title>
        <authorList>
            <person name="Whitman W."/>
        </authorList>
    </citation>
    <scope>NUCLEOTIDE SEQUENCE [LARGE SCALE GENOMIC DNA]</scope>
    <source>
        <strain evidence="2 3">LMG 29544</strain>
    </source>
</reference>
<keyword evidence="1" id="KW-1133">Transmembrane helix</keyword>
<keyword evidence="1" id="KW-0472">Membrane</keyword>
<proteinExistence type="predicted"/>
<gene>
    <name evidence="2" type="ORF">BX592_110198</name>
</gene>
<evidence type="ECO:0000313" key="3">
    <source>
        <dbReference type="Proteomes" id="UP000295509"/>
    </source>
</evidence>
<sequence length="58" mass="6857">METRTTRVETSLEHVHEDIKSLRNDVKEIRRSQRSDFHITWAGMVGVCTLIAKGFHWF</sequence>
<evidence type="ECO:0000313" key="2">
    <source>
        <dbReference type="EMBL" id="TDY49944.1"/>
    </source>
</evidence>
<organism evidence="2 3">
    <name type="scientific">Paraburkholderia rhizosphaerae</name>
    <dbReference type="NCBI Taxonomy" id="480658"/>
    <lineage>
        <taxon>Bacteria</taxon>
        <taxon>Pseudomonadati</taxon>
        <taxon>Pseudomonadota</taxon>
        <taxon>Betaproteobacteria</taxon>
        <taxon>Burkholderiales</taxon>
        <taxon>Burkholderiaceae</taxon>
        <taxon>Paraburkholderia</taxon>
    </lineage>
</organism>
<dbReference type="RefSeq" id="WP_166676362.1">
    <property type="nucleotide sequence ID" value="NZ_JBHLUW010000025.1"/>
</dbReference>
<protein>
    <submittedName>
        <fullName evidence="2">Uncharacterized protein</fullName>
    </submittedName>
</protein>
<keyword evidence="1" id="KW-0812">Transmembrane</keyword>
<dbReference type="Proteomes" id="UP000295509">
    <property type="component" value="Unassembled WGS sequence"/>
</dbReference>